<evidence type="ECO:0000313" key="2">
    <source>
        <dbReference type="EMBL" id="PWA09728.1"/>
    </source>
</evidence>
<dbReference type="Proteomes" id="UP000245998">
    <property type="component" value="Unassembled WGS sequence"/>
</dbReference>
<feature type="transmembrane region" description="Helical" evidence="1">
    <location>
        <begin position="52"/>
        <end position="71"/>
    </location>
</feature>
<feature type="transmembrane region" description="Helical" evidence="1">
    <location>
        <begin position="319"/>
        <end position="338"/>
    </location>
</feature>
<sequence>MNHSGVIHNHQLKKEEPFWWVFYFLAMAFVMVVGLALIIIPILLFVLFKSPWLFIFFIFIPFGLWIVKELYKIAKNLIWQNNHLSHFILKQEGIQFTYWEEEKPKQPSEGMIPFSSIQYVVASFYVHRQMMERAGGTSGGRIIREMKPVLFIVFNESTRRLIKIPFYNQSEMTVWLKHLQENEVKLSYTDVILLNRYGKKMNDEERLELLESNKEELLLPFTFESQWASQAPKLSKEWNEKFIKNNPEANEKKKKRIFSFGHWFPRALNNYIFLVCGIVLAMLAIEKGFFHINSTILGLIYLFLLAFMYFYSFKERLHWLYMILFSVESVFACFLVYITHLDEKNIAEEVASGVFLASLLFIALVWLPYTIIKRIINRKNNASAERNLSN</sequence>
<gene>
    <name evidence="2" type="ORF">DCC39_12225</name>
</gene>
<feature type="transmembrane region" description="Helical" evidence="1">
    <location>
        <begin position="350"/>
        <end position="369"/>
    </location>
</feature>
<proteinExistence type="predicted"/>
<evidence type="ECO:0000313" key="3">
    <source>
        <dbReference type="Proteomes" id="UP000245998"/>
    </source>
</evidence>
<keyword evidence="1" id="KW-1133">Transmembrane helix</keyword>
<organism evidence="2 3">
    <name type="scientific">Pueribacillus theae</name>
    <dbReference type="NCBI Taxonomy" id="2171751"/>
    <lineage>
        <taxon>Bacteria</taxon>
        <taxon>Bacillati</taxon>
        <taxon>Bacillota</taxon>
        <taxon>Bacilli</taxon>
        <taxon>Bacillales</taxon>
        <taxon>Bacillaceae</taxon>
        <taxon>Pueribacillus</taxon>
    </lineage>
</organism>
<accession>A0A2U1JY46</accession>
<dbReference type="OrthoDB" id="2450147at2"/>
<comment type="caution">
    <text evidence="2">The sequence shown here is derived from an EMBL/GenBank/DDBJ whole genome shotgun (WGS) entry which is preliminary data.</text>
</comment>
<keyword evidence="1" id="KW-0812">Transmembrane</keyword>
<protein>
    <submittedName>
        <fullName evidence="2">Uncharacterized protein</fullName>
    </submittedName>
</protein>
<reference evidence="2 3" key="1">
    <citation type="submission" date="2018-04" db="EMBL/GenBank/DDBJ databases">
        <title>Camelliibacillus theae gen. nov., sp. nov., isolated from Pu'er tea.</title>
        <authorList>
            <person name="Niu L."/>
        </authorList>
    </citation>
    <scope>NUCLEOTIDE SEQUENCE [LARGE SCALE GENOMIC DNA]</scope>
    <source>
        <strain evidence="2 3">T8</strain>
    </source>
</reference>
<name>A0A2U1JY46_9BACI</name>
<feature type="transmembrane region" description="Helical" evidence="1">
    <location>
        <begin position="263"/>
        <end position="285"/>
    </location>
</feature>
<keyword evidence="1" id="KW-0472">Membrane</keyword>
<feature type="transmembrane region" description="Helical" evidence="1">
    <location>
        <begin position="291"/>
        <end position="312"/>
    </location>
</feature>
<dbReference type="AlphaFoldDB" id="A0A2U1JY46"/>
<evidence type="ECO:0000256" key="1">
    <source>
        <dbReference type="SAM" id="Phobius"/>
    </source>
</evidence>
<dbReference type="RefSeq" id="WP_116555191.1">
    <property type="nucleotide sequence ID" value="NZ_QCZG01000026.1"/>
</dbReference>
<keyword evidence="3" id="KW-1185">Reference proteome</keyword>
<feature type="transmembrane region" description="Helical" evidence="1">
    <location>
        <begin position="20"/>
        <end position="46"/>
    </location>
</feature>
<dbReference type="EMBL" id="QCZG01000026">
    <property type="protein sequence ID" value="PWA09728.1"/>
    <property type="molecule type" value="Genomic_DNA"/>
</dbReference>